<dbReference type="PROSITE" id="PS51695">
    <property type="entry name" value="SEDOLISIN"/>
    <property type="match status" value="1"/>
</dbReference>
<evidence type="ECO:0000256" key="8">
    <source>
        <dbReference type="ARBA" id="ARBA00023145"/>
    </source>
</evidence>
<organism evidence="12 13">
    <name type="scientific">Rasamsonia emersonii (strain ATCC 16479 / CBS 393.64 / IMI 116815)</name>
    <dbReference type="NCBI Taxonomy" id="1408163"/>
    <lineage>
        <taxon>Eukaryota</taxon>
        <taxon>Fungi</taxon>
        <taxon>Dikarya</taxon>
        <taxon>Ascomycota</taxon>
        <taxon>Pezizomycotina</taxon>
        <taxon>Eurotiomycetes</taxon>
        <taxon>Eurotiomycetidae</taxon>
        <taxon>Eurotiales</taxon>
        <taxon>Trichocomaceae</taxon>
        <taxon>Rasamsonia</taxon>
    </lineage>
</organism>
<dbReference type="InterPro" id="IPR030400">
    <property type="entry name" value="Sedolisin_dom"/>
</dbReference>
<dbReference type="AlphaFoldDB" id="A0A0F4YIF3"/>
<dbReference type="GO" id="GO:0046872">
    <property type="term" value="F:metal ion binding"/>
    <property type="evidence" value="ECO:0007669"/>
    <property type="project" value="UniProtKB-UniRule"/>
</dbReference>
<feature type="binding site" evidence="9">
    <location>
        <position position="632"/>
    </location>
    <ligand>
        <name>Ca(2+)</name>
        <dbReference type="ChEBI" id="CHEBI:29108"/>
    </ligand>
</feature>
<feature type="signal peptide" evidence="10">
    <location>
        <begin position="1"/>
        <end position="17"/>
    </location>
</feature>
<sequence length="653" mass="71222">MKSSILFLGALAAAALAAPAANDKHVLHERRDILPSSWNQARRVDGRTKLPMRIGLTQSNLDRMHDLLMDVAHHHSPNYGKYYTAEEVHDLFAPSEDSVAAVRNWLESAGIASDRISQSHNKQWIQFDADAEEVERLLHTEYYIYDSEETGKSHLGCEEYYVPHHVREHIDYITPGVKSIAVSKPRPVNHLGKRTFGWKHPQPPLVKPLPNGVTLQNLIDWVVSLATQTCDVAITPPCIKKMYNITEGDKATPGNELGIFEDLADYYSQQDLDLFFASLASNIPKGTHPTLHSIDNGTAPTTKAFGAGPESDLDFQISYPIIWPQNSILFQTDDPNYEANYTFDGFFNNFLDAIDGSYCSYSAYGETGNSDIDPPYPDPAPNGYKGQLQCGVWKPTNVISISYGGGEAYLPMSYQRRQCDEFAKLGLQGVSVVVASGDSGVAASGGCLGDKGQIFAPDFPASCPYITTVGSTYLPPGASPDSDQEVATSRFGSGGGFSNIYPQPDYQKDAVTNYFNTAKPSYPYYETTYNQSVGANGGIYNRIGRGYPDVSAIGDNVVIFNNGAPTLIGGTSASAPVFASILTRINEERLAQNKSTVGFVNPILYAHPEVFHDITSGNNPGCNTNGFNASVGWDPVTGLGTPNYPKLLELFLQ</sequence>
<evidence type="ECO:0000259" key="11">
    <source>
        <dbReference type="PROSITE" id="PS51695"/>
    </source>
</evidence>
<dbReference type="GO" id="GO:0006508">
    <property type="term" value="P:proteolysis"/>
    <property type="evidence" value="ECO:0007669"/>
    <property type="project" value="UniProtKB-KW"/>
</dbReference>
<dbReference type="InterPro" id="IPR036852">
    <property type="entry name" value="Peptidase_S8/S53_dom_sf"/>
</dbReference>
<feature type="active site" description="Charge relay system" evidence="9">
    <location>
        <position position="572"/>
    </location>
</feature>
<comment type="caution">
    <text evidence="12">The sequence shown here is derived from an EMBL/GenBank/DDBJ whole genome shotgun (WGS) entry which is preliminary data.</text>
</comment>
<keyword evidence="13" id="KW-1185">Reference proteome</keyword>
<accession>A0A0F4YIF3</accession>
<dbReference type="SUPFAM" id="SSF54897">
    <property type="entry name" value="Protease propeptides/inhibitors"/>
    <property type="match status" value="1"/>
</dbReference>
<name>A0A0F4YIF3_RASE3</name>
<feature type="active site" description="Charge relay system" evidence="9">
    <location>
        <position position="314"/>
    </location>
</feature>
<dbReference type="CDD" id="cd11377">
    <property type="entry name" value="Pro-peptidase_S53"/>
    <property type="match status" value="1"/>
</dbReference>
<protein>
    <submittedName>
        <fullName evidence="12">Alkaline serine protease</fullName>
    </submittedName>
</protein>
<comment type="subcellular location">
    <subcellularLocation>
        <location evidence="1">Secreted</location>
        <location evidence="1">Extracellular space</location>
    </subcellularLocation>
</comment>
<dbReference type="SUPFAM" id="SSF52743">
    <property type="entry name" value="Subtilisin-like"/>
    <property type="match status" value="1"/>
</dbReference>
<keyword evidence="8" id="KW-0865">Zymogen</keyword>
<dbReference type="MEROPS" id="S53.007"/>
<evidence type="ECO:0000256" key="6">
    <source>
        <dbReference type="ARBA" id="ARBA00022825"/>
    </source>
</evidence>
<feature type="binding site" evidence="9">
    <location>
        <position position="634"/>
    </location>
    <ligand>
        <name>Ca(2+)</name>
        <dbReference type="ChEBI" id="CHEBI:29108"/>
    </ligand>
</feature>
<keyword evidence="3 9" id="KW-0479">Metal-binding</keyword>
<keyword evidence="2 9" id="KW-0645">Protease</keyword>
<evidence type="ECO:0000256" key="9">
    <source>
        <dbReference type="PROSITE-ProRule" id="PRU01032"/>
    </source>
</evidence>
<dbReference type="RefSeq" id="XP_013324699.1">
    <property type="nucleotide sequence ID" value="XM_013469245.1"/>
</dbReference>
<dbReference type="Proteomes" id="UP000053958">
    <property type="component" value="Unassembled WGS sequence"/>
</dbReference>
<feature type="active site" description="Charge relay system" evidence="9">
    <location>
        <position position="310"/>
    </location>
</feature>
<evidence type="ECO:0000256" key="3">
    <source>
        <dbReference type="ARBA" id="ARBA00022723"/>
    </source>
</evidence>
<proteinExistence type="predicted"/>
<dbReference type="SMART" id="SM00944">
    <property type="entry name" value="Pro-kuma_activ"/>
    <property type="match status" value="1"/>
</dbReference>
<dbReference type="OrthoDB" id="409122at2759"/>
<evidence type="ECO:0000256" key="10">
    <source>
        <dbReference type="SAM" id="SignalP"/>
    </source>
</evidence>
<dbReference type="Gene3D" id="3.40.50.200">
    <property type="entry name" value="Peptidase S8/S53 domain"/>
    <property type="match status" value="1"/>
</dbReference>
<keyword evidence="5 9" id="KW-0378">Hydrolase</keyword>
<evidence type="ECO:0000256" key="1">
    <source>
        <dbReference type="ARBA" id="ARBA00004239"/>
    </source>
</evidence>
<feature type="domain" description="Peptidase S53" evidence="11">
    <location>
        <begin position="233"/>
        <end position="653"/>
    </location>
</feature>
<evidence type="ECO:0000313" key="12">
    <source>
        <dbReference type="EMBL" id="KKA18087.1"/>
    </source>
</evidence>
<dbReference type="GO" id="GO:0005576">
    <property type="term" value="C:extracellular region"/>
    <property type="evidence" value="ECO:0007669"/>
    <property type="project" value="UniProtKB-SubCell"/>
</dbReference>
<dbReference type="PANTHER" id="PTHR14218:SF19">
    <property type="entry name" value="SERINE PROTEASE AORO, PUTATIVE (AFU_ORTHOLOGUE AFUA_6G10250)-RELATED"/>
    <property type="match status" value="1"/>
</dbReference>
<comment type="cofactor">
    <cofactor evidence="9">
        <name>Ca(2+)</name>
        <dbReference type="ChEBI" id="CHEBI:29108"/>
    </cofactor>
    <text evidence="9">Binds 1 Ca(2+) ion per subunit.</text>
</comment>
<dbReference type="STRING" id="1408163.A0A0F4YIF3"/>
<dbReference type="CDD" id="cd04056">
    <property type="entry name" value="Peptidases_S53"/>
    <property type="match status" value="1"/>
</dbReference>
<keyword evidence="4 10" id="KW-0732">Signal</keyword>
<feature type="chain" id="PRO_5002481759" evidence="10">
    <location>
        <begin position="18"/>
        <end position="653"/>
    </location>
</feature>
<feature type="binding site" evidence="9">
    <location>
        <position position="614"/>
    </location>
    <ligand>
        <name>Ca(2+)</name>
        <dbReference type="ChEBI" id="CHEBI:29108"/>
    </ligand>
</feature>
<evidence type="ECO:0000256" key="5">
    <source>
        <dbReference type="ARBA" id="ARBA00022801"/>
    </source>
</evidence>
<evidence type="ECO:0000313" key="13">
    <source>
        <dbReference type="Proteomes" id="UP000053958"/>
    </source>
</evidence>
<evidence type="ECO:0000256" key="7">
    <source>
        <dbReference type="ARBA" id="ARBA00022837"/>
    </source>
</evidence>
<dbReference type="Pfam" id="PF09286">
    <property type="entry name" value="Pro-kuma_activ"/>
    <property type="match status" value="1"/>
</dbReference>
<evidence type="ECO:0000256" key="2">
    <source>
        <dbReference type="ARBA" id="ARBA00022670"/>
    </source>
</evidence>
<dbReference type="GO" id="GO:0004252">
    <property type="term" value="F:serine-type endopeptidase activity"/>
    <property type="evidence" value="ECO:0007669"/>
    <property type="project" value="UniProtKB-UniRule"/>
</dbReference>
<keyword evidence="7 9" id="KW-0106">Calcium</keyword>
<reference evidence="12 13" key="1">
    <citation type="submission" date="2015-04" db="EMBL/GenBank/DDBJ databases">
        <authorList>
            <person name="Heijne W.H."/>
            <person name="Fedorova N.D."/>
            <person name="Nierman W.C."/>
            <person name="Vollebregt A.W."/>
            <person name="Zhao Z."/>
            <person name="Wu L."/>
            <person name="Kumar M."/>
            <person name="Stam H."/>
            <person name="van den Berg M.A."/>
            <person name="Pel H.J."/>
        </authorList>
    </citation>
    <scope>NUCLEOTIDE SEQUENCE [LARGE SCALE GENOMIC DNA]</scope>
    <source>
        <strain evidence="12 13">CBS 393.64</strain>
    </source>
</reference>
<gene>
    <name evidence="12" type="ORF">T310_7971</name>
</gene>
<dbReference type="EMBL" id="LASV01000501">
    <property type="protein sequence ID" value="KKA18087.1"/>
    <property type="molecule type" value="Genomic_DNA"/>
</dbReference>
<dbReference type="GeneID" id="25320236"/>
<feature type="binding site" evidence="9">
    <location>
        <position position="613"/>
    </location>
    <ligand>
        <name>Ca(2+)</name>
        <dbReference type="ChEBI" id="CHEBI:29108"/>
    </ligand>
</feature>
<dbReference type="InterPro" id="IPR050819">
    <property type="entry name" value="Tripeptidyl-peptidase_I"/>
</dbReference>
<keyword evidence="6 9" id="KW-0720">Serine protease</keyword>
<dbReference type="GO" id="GO:0008240">
    <property type="term" value="F:tripeptidyl-peptidase activity"/>
    <property type="evidence" value="ECO:0007669"/>
    <property type="project" value="TreeGrafter"/>
</dbReference>
<dbReference type="PANTHER" id="PTHR14218">
    <property type="entry name" value="PROTEASE S8 TRIPEPTIDYL PEPTIDASE I CLN2"/>
    <property type="match status" value="1"/>
</dbReference>
<dbReference type="InterPro" id="IPR015366">
    <property type="entry name" value="S53_propep"/>
</dbReference>
<evidence type="ECO:0000256" key="4">
    <source>
        <dbReference type="ARBA" id="ARBA00022729"/>
    </source>
</evidence>